<organism evidence="3 4">
    <name type="scientific">Corynebacterium pseudotuberculosis 258</name>
    <dbReference type="NCBI Taxonomy" id="1168865"/>
    <lineage>
        <taxon>Bacteria</taxon>
        <taxon>Bacillati</taxon>
        <taxon>Actinomycetota</taxon>
        <taxon>Actinomycetes</taxon>
        <taxon>Mycobacteriales</taxon>
        <taxon>Corynebacteriaceae</taxon>
        <taxon>Corynebacterium</taxon>
    </lineage>
</organism>
<evidence type="ECO:0000313" key="4">
    <source>
        <dbReference type="Proteomes" id="UP000006465"/>
    </source>
</evidence>
<name>A0AAU8Q5E6_CORPS</name>
<proteinExistence type="predicted"/>
<feature type="compositionally biased region" description="Polar residues" evidence="1">
    <location>
        <begin position="215"/>
        <end position="226"/>
    </location>
</feature>
<dbReference type="KEGG" id="coe:CP258_02910"/>
<gene>
    <name evidence="3" type="ORF">CP258_02910</name>
</gene>
<evidence type="ECO:0000256" key="1">
    <source>
        <dbReference type="SAM" id="MobiDB-lite"/>
    </source>
</evidence>
<dbReference type="AlphaFoldDB" id="A0AAU8Q5E6"/>
<dbReference type="EMBL" id="CP003540">
    <property type="protein sequence ID" value="AFK16199.1"/>
    <property type="molecule type" value="Genomic_DNA"/>
</dbReference>
<protein>
    <recommendedName>
        <fullName evidence="5">Secreted protein</fullName>
    </recommendedName>
</protein>
<feature type="region of interest" description="Disordered" evidence="1">
    <location>
        <begin position="209"/>
        <end position="234"/>
    </location>
</feature>
<keyword evidence="2" id="KW-0732">Signal</keyword>
<dbReference type="Proteomes" id="UP000006465">
    <property type="component" value="Chromosome"/>
</dbReference>
<sequence>MLSLPALRMPLNIRAFRRSACALALCSLLGVTACGNDRDDPAQAATEASSESAAETTTPTASSARETSQSVGTGTVDAGTTETSSEKTKKNPNLEKARKQFAALAPKDFFDQFDSCDANGVQNSMACSGEKIGQFQFFKSDSKAASTTQLLTELRSSRVVEDTGRRVVGWSTLGSTAVITVVDNDEGLVMQQMVSTDEKDPAEQIYALGLAQRPQAESSAMESPSHTEPAKAKS</sequence>
<evidence type="ECO:0000256" key="2">
    <source>
        <dbReference type="SAM" id="SignalP"/>
    </source>
</evidence>
<evidence type="ECO:0000313" key="3">
    <source>
        <dbReference type="EMBL" id="AFK16199.1"/>
    </source>
</evidence>
<feature type="chain" id="PRO_5043851789" description="Secreted protein" evidence="2">
    <location>
        <begin position="34"/>
        <end position="234"/>
    </location>
</feature>
<feature type="region of interest" description="Disordered" evidence="1">
    <location>
        <begin position="39"/>
        <end position="95"/>
    </location>
</feature>
<dbReference type="RefSeq" id="WP_014523115.1">
    <property type="nucleotide sequence ID" value="NC_017945.3"/>
</dbReference>
<reference evidence="3 4" key="1">
    <citation type="journal article" date="2013" name="J. Biotechnol.">
        <title>Genome sequence of Corynebacterium pseudotuberculosis biovar equi strain 258 and prediction of antigenic targets to improve biotechnological vaccine production.</title>
        <authorList>
            <person name="Soares S.C."/>
            <person name="Trost E."/>
            <person name="Ramos R.T."/>
            <person name="Carneiro A.R."/>
            <person name="Santos A.R."/>
            <person name="Pinto A.C."/>
            <person name="Barbosa E."/>
            <person name="Aburjaile F."/>
            <person name="Ali A."/>
            <person name="Diniz C.A."/>
            <person name="Hassan S.S."/>
            <person name="Fiaux K."/>
            <person name="Guimaraes L.C."/>
            <person name="Bakhtiar S.M."/>
            <person name="Pereira U."/>
            <person name="Almeida S.S."/>
            <person name="Abreu V.A."/>
            <person name="Rocha F.S."/>
            <person name="Dorella F.A."/>
            <person name="Miyoshi A."/>
            <person name="Silva A."/>
            <person name="Azevedo V."/>
            <person name="Tauch A."/>
        </authorList>
    </citation>
    <scope>NUCLEOTIDE SEQUENCE [LARGE SCALE GENOMIC DNA]</scope>
    <source>
        <strain evidence="3 4">258</strain>
    </source>
</reference>
<feature type="compositionally biased region" description="Low complexity" evidence="1">
    <location>
        <begin position="44"/>
        <end position="68"/>
    </location>
</feature>
<feature type="compositionally biased region" description="Basic and acidic residues" evidence="1">
    <location>
        <begin position="84"/>
        <end position="95"/>
    </location>
</feature>
<accession>A0AAU8Q5E6</accession>
<feature type="signal peptide" evidence="2">
    <location>
        <begin position="1"/>
        <end position="33"/>
    </location>
</feature>
<evidence type="ECO:0008006" key="5">
    <source>
        <dbReference type="Google" id="ProtNLM"/>
    </source>
</evidence>